<dbReference type="CDD" id="cd00093">
    <property type="entry name" value="HTH_XRE"/>
    <property type="match status" value="1"/>
</dbReference>
<evidence type="ECO:0000313" key="1">
    <source>
        <dbReference type="EMBL" id="QDY76921.1"/>
    </source>
</evidence>
<dbReference type="EMBL" id="CP042266">
    <property type="protein sequence ID" value="QDY76921.1"/>
    <property type="molecule type" value="Genomic_DNA"/>
</dbReference>
<name>A0A5B8JAM3_9ACTN</name>
<sequence length="364" mass="39432">MAAKPPARLRATTGVVTGFVLRLIRGSIPCTQAALAAALSIDLATVQGWESGRRPLGNTKAVALLGLRRRLSALGAAPAVLGLLDPAMEADQVISAALDPPDSAGPHPLGLWVHNRDTAHLLACALTGTVPQALAARLSGYRRMPSASAALLRSGERTDFFEHLRETADAAHPGDALLRRQAFYLVSYDRGAETASWTAQALLLHRGHLARRGWSEHWAQARSTAAALARLGDPQPLLDFIDRSLIGDDTAETANLNYWAYWLGGIRLPQSNDLFMQDRGPIAWDPIALMRGLVDGLPQAPGYVDLYTHTLWALLTAHPWLPQASPVLATDLTTRIERLIDGCGITPRVRRELAAVHYLLRDHT</sequence>
<protein>
    <submittedName>
        <fullName evidence="1">XRE family transcriptional regulator</fullName>
    </submittedName>
</protein>
<dbReference type="AlphaFoldDB" id="A0A5B8JAM3"/>
<dbReference type="Proteomes" id="UP000320580">
    <property type="component" value="Chromosome"/>
</dbReference>
<dbReference type="KEGG" id="sqz:FQU76_10765"/>
<dbReference type="OrthoDB" id="4509586at2"/>
<evidence type="ECO:0000313" key="2">
    <source>
        <dbReference type="Proteomes" id="UP000320580"/>
    </source>
</evidence>
<reference evidence="1 2" key="1">
    <citation type="submission" date="2019-07" db="EMBL/GenBank/DDBJ databases">
        <authorList>
            <person name="Zhu P."/>
        </authorList>
    </citation>
    <scope>NUCLEOTIDE SEQUENCE [LARGE SCALE GENOMIC DNA]</scope>
    <source>
        <strain evidence="1 2">SSL-25</strain>
    </source>
</reference>
<keyword evidence="2" id="KW-1185">Reference proteome</keyword>
<proteinExistence type="predicted"/>
<dbReference type="GO" id="GO:0003677">
    <property type="term" value="F:DNA binding"/>
    <property type="evidence" value="ECO:0007669"/>
    <property type="project" value="InterPro"/>
</dbReference>
<dbReference type="InterPro" id="IPR001387">
    <property type="entry name" value="Cro/C1-type_HTH"/>
</dbReference>
<gene>
    <name evidence="1" type="ORF">FQU76_10765</name>
</gene>
<dbReference type="InterPro" id="IPR010982">
    <property type="entry name" value="Lambda_DNA-bd_dom_sf"/>
</dbReference>
<accession>A0A5B8JAM3</accession>
<dbReference type="SUPFAM" id="SSF47413">
    <property type="entry name" value="lambda repressor-like DNA-binding domains"/>
    <property type="match status" value="1"/>
</dbReference>
<dbReference type="Gene3D" id="1.10.260.40">
    <property type="entry name" value="lambda repressor-like DNA-binding domains"/>
    <property type="match status" value="1"/>
</dbReference>
<organism evidence="1 2">
    <name type="scientific">Streptomyces qinzhouensis</name>
    <dbReference type="NCBI Taxonomy" id="2599401"/>
    <lineage>
        <taxon>Bacteria</taxon>
        <taxon>Bacillati</taxon>
        <taxon>Actinomycetota</taxon>
        <taxon>Actinomycetes</taxon>
        <taxon>Kitasatosporales</taxon>
        <taxon>Streptomycetaceae</taxon>
        <taxon>Streptomyces</taxon>
    </lineage>
</organism>